<protein>
    <submittedName>
        <fullName evidence="2">Uncharacterized protein</fullName>
    </submittedName>
</protein>
<feature type="compositionally biased region" description="Low complexity" evidence="1">
    <location>
        <begin position="21"/>
        <end position="32"/>
    </location>
</feature>
<keyword evidence="4" id="KW-1185">Reference proteome</keyword>
<evidence type="ECO:0000313" key="3">
    <source>
        <dbReference type="EMBL" id="GES73782.1"/>
    </source>
</evidence>
<comment type="caution">
    <text evidence="2">The sequence shown here is derived from an EMBL/GenBank/DDBJ whole genome shotgun (WGS) entry which is preliminary data.</text>
</comment>
<dbReference type="EMBL" id="BLAL01000011">
    <property type="protein sequence ID" value="GES73782.1"/>
    <property type="molecule type" value="Genomic_DNA"/>
</dbReference>
<evidence type="ECO:0000313" key="4">
    <source>
        <dbReference type="Proteomes" id="UP000247702"/>
    </source>
</evidence>
<dbReference type="OrthoDB" id="2331312at2759"/>
<proteinExistence type="predicted"/>
<organism evidence="2 4">
    <name type="scientific">Rhizophagus clarus</name>
    <dbReference type="NCBI Taxonomy" id="94130"/>
    <lineage>
        <taxon>Eukaryota</taxon>
        <taxon>Fungi</taxon>
        <taxon>Fungi incertae sedis</taxon>
        <taxon>Mucoromycota</taxon>
        <taxon>Glomeromycotina</taxon>
        <taxon>Glomeromycetes</taxon>
        <taxon>Glomerales</taxon>
        <taxon>Glomeraceae</taxon>
        <taxon>Rhizophagus</taxon>
    </lineage>
</organism>
<accession>A0A2Z6R7E2</accession>
<gene>
    <name evidence="3" type="ORF">RCL2_000129700</name>
    <name evidence="2" type="ORF">RclHR1_01530004</name>
</gene>
<dbReference type="Proteomes" id="UP000247702">
    <property type="component" value="Unassembled WGS sequence"/>
</dbReference>
<evidence type="ECO:0000256" key="1">
    <source>
        <dbReference type="SAM" id="MobiDB-lite"/>
    </source>
</evidence>
<reference evidence="2 4" key="1">
    <citation type="submission" date="2017-11" db="EMBL/GenBank/DDBJ databases">
        <title>The genome of Rhizophagus clarus HR1 reveals common genetic basis of auxotrophy among arbuscular mycorrhizal fungi.</title>
        <authorList>
            <person name="Kobayashi Y."/>
        </authorList>
    </citation>
    <scope>NUCLEOTIDE SEQUENCE [LARGE SCALE GENOMIC DNA]</scope>
    <source>
        <strain evidence="2 4">HR1</strain>
    </source>
</reference>
<feature type="region of interest" description="Disordered" evidence="1">
    <location>
        <begin position="1"/>
        <end position="32"/>
    </location>
</feature>
<feature type="compositionally biased region" description="Polar residues" evidence="1">
    <location>
        <begin position="1"/>
        <end position="12"/>
    </location>
</feature>
<dbReference type="AlphaFoldDB" id="A0A2Z6R7E2"/>
<name>A0A2Z6R7E2_9GLOM</name>
<dbReference type="Proteomes" id="UP000615446">
    <property type="component" value="Unassembled WGS sequence"/>
</dbReference>
<dbReference type="EMBL" id="BEXD01000591">
    <property type="protein sequence ID" value="GBB88716.1"/>
    <property type="molecule type" value="Genomic_DNA"/>
</dbReference>
<sequence length="187" mass="22337">MADSSLNPSPNLTPHDDDNYNTSSNIKESNENISHATSTIQRHDEYININQESAIMSEYSFFYRPCNDFQIYHITCREKFSDELISRLLNNCLYSSHYFYSDDLFVFYFQQTNDKKIYQITCEMVPHSVTVQYLNLNIYGIELKQNEQQQQHQQEFSNKHKENLEFHLKQFLFGYLHQKKIITSMNI</sequence>
<evidence type="ECO:0000313" key="2">
    <source>
        <dbReference type="EMBL" id="GBB88716.1"/>
    </source>
</evidence>
<reference evidence="3" key="2">
    <citation type="submission" date="2019-10" db="EMBL/GenBank/DDBJ databases">
        <title>Conservation and host-specific expression of non-tandemly repeated heterogenous ribosome RNA gene in arbuscular mycorrhizal fungi.</title>
        <authorList>
            <person name="Maeda T."/>
            <person name="Kobayashi Y."/>
            <person name="Nakagawa T."/>
            <person name="Ezawa T."/>
            <person name="Yamaguchi K."/>
            <person name="Bino T."/>
            <person name="Nishimoto Y."/>
            <person name="Shigenobu S."/>
            <person name="Kawaguchi M."/>
        </authorList>
    </citation>
    <scope>NUCLEOTIDE SEQUENCE</scope>
    <source>
        <strain evidence="3">HR1</strain>
    </source>
</reference>